<dbReference type="EnsemblMetazoa" id="CapteT202924">
    <property type="protein sequence ID" value="CapteP202924"/>
    <property type="gene ID" value="CapteG202924"/>
</dbReference>
<accession>R7TQG1</accession>
<feature type="coiled-coil region" evidence="2">
    <location>
        <begin position="163"/>
        <end position="190"/>
    </location>
</feature>
<comment type="similarity">
    <text evidence="1">Belongs to the dpy-30 family.</text>
</comment>
<dbReference type="CDD" id="cd22966">
    <property type="entry name" value="DD_DYDC-like"/>
    <property type="match status" value="1"/>
</dbReference>
<dbReference type="EMBL" id="AMQN01011593">
    <property type="status" value="NOT_ANNOTATED_CDS"/>
    <property type="molecule type" value="Genomic_DNA"/>
</dbReference>
<organism evidence="3">
    <name type="scientific">Capitella teleta</name>
    <name type="common">Polychaete worm</name>
    <dbReference type="NCBI Taxonomy" id="283909"/>
    <lineage>
        <taxon>Eukaryota</taxon>
        <taxon>Metazoa</taxon>
        <taxon>Spiralia</taxon>
        <taxon>Lophotrochozoa</taxon>
        <taxon>Annelida</taxon>
        <taxon>Polychaeta</taxon>
        <taxon>Sedentaria</taxon>
        <taxon>Scolecida</taxon>
        <taxon>Capitellidae</taxon>
        <taxon>Capitella</taxon>
    </lineage>
</organism>
<reference evidence="4" key="3">
    <citation type="submission" date="2015-06" db="UniProtKB">
        <authorList>
            <consortium name="EnsemblMetazoa"/>
        </authorList>
    </citation>
    <scope>IDENTIFICATION</scope>
</reference>
<evidence type="ECO:0000313" key="4">
    <source>
        <dbReference type="EnsemblMetazoa" id="CapteP202924"/>
    </source>
</evidence>
<reference evidence="5" key="1">
    <citation type="submission" date="2012-12" db="EMBL/GenBank/DDBJ databases">
        <authorList>
            <person name="Hellsten U."/>
            <person name="Grimwood J."/>
            <person name="Chapman J.A."/>
            <person name="Shapiro H."/>
            <person name="Aerts A."/>
            <person name="Otillar R.P."/>
            <person name="Terry A.Y."/>
            <person name="Boore J.L."/>
            <person name="Simakov O."/>
            <person name="Marletaz F."/>
            <person name="Cho S.-J."/>
            <person name="Edsinger-Gonzales E."/>
            <person name="Havlak P."/>
            <person name="Kuo D.-H."/>
            <person name="Larsson T."/>
            <person name="Lv J."/>
            <person name="Arendt D."/>
            <person name="Savage R."/>
            <person name="Osoegawa K."/>
            <person name="de Jong P."/>
            <person name="Lindberg D.R."/>
            <person name="Seaver E.C."/>
            <person name="Weisblat D.A."/>
            <person name="Putnam N.H."/>
            <person name="Grigoriev I.V."/>
            <person name="Rokhsar D.S."/>
        </authorList>
    </citation>
    <scope>NUCLEOTIDE SEQUENCE</scope>
    <source>
        <strain evidence="5">I ESC-2004</strain>
    </source>
</reference>
<dbReference type="OrthoDB" id="432281at2759"/>
<dbReference type="PANTHER" id="PTHR23356:SF16">
    <property type="entry name" value="DPY30 DOMAIN CONTAINING 2"/>
    <property type="match status" value="1"/>
</dbReference>
<dbReference type="Pfam" id="PF05186">
    <property type="entry name" value="Dpy-30"/>
    <property type="match status" value="1"/>
</dbReference>
<keyword evidence="5" id="KW-1185">Reference proteome</keyword>
<dbReference type="AlphaFoldDB" id="R7TQG1"/>
<dbReference type="HOGENOM" id="CLU_998344_0_0_1"/>
<dbReference type="PANTHER" id="PTHR23356">
    <property type="entry name" value="DPY30-RELATED"/>
    <property type="match status" value="1"/>
</dbReference>
<dbReference type="InterPro" id="IPR007858">
    <property type="entry name" value="Dpy-30_motif"/>
</dbReference>
<dbReference type="InterPro" id="IPR037856">
    <property type="entry name" value="Sdc1/DPY30"/>
</dbReference>
<proteinExistence type="inferred from homology"/>
<gene>
    <name evidence="3" type="ORF">CAPTEDRAFT_202924</name>
</gene>
<dbReference type="GO" id="GO:0048188">
    <property type="term" value="C:Set1C/COMPASS complex"/>
    <property type="evidence" value="ECO:0007669"/>
    <property type="project" value="InterPro"/>
</dbReference>
<evidence type="ECO:0000256" key="2">
    <source>
        <dbReference type="SAM" id="Coils"/>
    </source>
</evidence>
<dbReference type="InterPro" id="IPR049630">
    <property type="entry name" value="DYDC-like_DD"/>
</dbReference>
<sequence length="279" mass="32179">MDLESLVTGLLYLPCDGHSNLSEVHASVLLQKKEDWQQALGMHRDEYERQLKALAEKLLRRGGSADPTVAGSKLRRAFLKRQEDLDRYHEEYQKRLTELCARFCQESSRETAGRDTPDAPKLKGTSEYLAQTVGSCLQKAMASLSVIQPADPIEMLAMFLMHFEEQNKRRKQMEVDRVRLQLEREEAALQIHHQLQMRSEQRYIRLEQERRKHIFLKRNSEVQLDVPIDEVPETPREFIREVKEHAQQTSGAVTPSGEGRVLVDAPDSALYTIEEGDIE</sequence>
<dbReference type="Proteomes" id="UP000014760">
    <property type="component" value="Unassembled WGS sequence"/>
</dbReference>
<evidence type="ECO:0000256" key="1">
    <source>
        <dbReference type="ARBA" id="ARBA00010849"/>
    </source>
</evidence>
<dbReference type="EMBL" id="KB308972">
    <property type="protein sequence ID" value="ELT95884.1"/>
    <property type="molecule type" value="Genomic_DNA"/>
</dbReference>
<evidence type="ECO:0000313" key="3">
    <source>
        <dbReference type="EMBL" id="ELT95884.1"/>
    </source>
</evidence>
<evidence type="ECO:0000313" key="5">
    <source>
        <dbReference type="Proteomes" id="UP000014760"/>
    </source>
</evidence>
<keyword evidence="2" id="KW-0175">Coiled coil</keyword>
<name>R7TQG1_CAPTE</name>
<protein>
    <submittedName>
        <fullName evidence="3 4">Uncharacterized protein</fullName>
    </submittedName>
</protein>
<dbReference type="Gene3D" id="1.20.890.10">
    <property type="entry name" value="cAMP-dependent protein kinase regulatory subunit, dimerization-anchoring domain"/>
    <property type="match status" value="1"/>
</dbReference>
<reference evidence="3 5" key="2">
    <citation type="journal article" date="2013" name="Nature">
        <title>Insights into bilaterian evolution from three spiralian genomes.</title>
        <authorList>
            <person name="Simakov O."/>
            <person name="Marletaz F."/>
            <person name="Cho S.J."/>
            <person name="Edsinger-Gonzales E."/>
            <person name="Havlak P."/>
            <person name="Hellsten U."/>
            <person name="Kuo D.H."/>
            <person name="Larsson T."/>
            <person name="Lv J."/>
            <person name="Arendt D."/>
            <person name="Savage R."/>
            <person name="Osoegawa K."/>
            <person name="de Jong P."/>
            <person name="Grimwood J."/>
            <person name="Chapman J.A."/>
            <person name="Shapiro H."/>
            <person name="Aerts A."/>
            <person name="Otillar R.P."/>
            <person name="Terry A.Y."/>
            <person name="Boore J.L."/>
            <person name="Grigoriev I.V."/>
            <person name="Lindberg D.R."/>
            <person name="Seaver E.C."/>
            <person name="Weisblat D.A."/>
            <person name="Putnam N.H."/>
            <person name="Rokhsar D.S."/>
        </authorList>
    </citation>
    <scope>NUCLEOTIDE SEQUENCE</scope>
    <source>
        <strain evidence="3 5">I ESC-2004</strain>
    </source>
</reference>